<protein>
    <submittedName>
        <fullName evidence="2">Crp/Fnr family transcriptional regulator</fullName>
    </submittedName>
</protein>
<dbReference type="InterPro" id="IPR018490">
    <property type="entry name" value="cNMP-bd_dom_sf"/>
</dbReference>
<organism evidence="2 3">
    <name type="scientific">Flammeovirga aprica JL-4</name>
    <dbReference type="NCBI Taxonomy" id="694437"/>
    <lineage>
        <taxon>Bacteria</taxon>
        <taxon>Pseudomonadati</taxon>
        <taxon>Bacteroidota</taxon>
        <taxon>Cytophagia</taxon>
        <taxon>Cytophagales</taxon>
        <taxon>Flammeovirgaceae</taxon>
        <taxon>Flammeovirga</taxon>
    </lineage>
</organism>
<dbReference type="InterPro" id="IPR014710">
    <property type="entry name" value="RmlC-like_jellyroll"/>
</dbReference>
<dbReference type="AlphaFoldDB" id="A0A7X9XBH6"/>
<keyword evidence="3" id="KW-1185">Reference proteome</keyword>
<accession>A0A7X9XBH6</accession>
<gene>
    <name evidence="2" type="ORF">HHU12_22300</name>
</gene>
<dbReference type="CDD" id="cd00038">
    <property type="entry name" value="CAP_ED"/>
    <property type="match status" value="1"/>
</dbReference>
<dbReference type="Proteomes" id="UP000576082">
    <property type="component" value="Unassembled WGS sequence"/>
</dbReference>
<reference evidence="2 3" key="1">
    <citation type="submission" date="2020-04" db="EMBL/GenBank/DDBJ databases">
        <title>Flammeovirga sp. SR4, a novel species isolated from seawater.</title>
        <authorList>
            <person name="Wang X."/>
        </authorList>
    </citation>
    <scope>NUCLEOTIDE SEQUENCE [LARGE SCALE GENOMIC DNA]</scope>
    <source>
        <strain evidence="2 3">ATCC 23126</strain>
    </source>
</reference>
<dbReference type="SMART" id="SM00100">
    <property type="entry name" value="cNMP"/>
    <property type="match status" value="1"/>
</dbReference>
<dbReference type="SUPFAM" id="SSF51206">
    <property type="entry name" value="cAMP-binding domain-like"/>
    <property type="match status" value="1"/>
</dbReference>
<proteinExistence type="predicted"/>
<dbReference type="EMBL" id="JABANE010000072">
    <property type="protein sequence ID" value="NME70722.1"/>
    <property type="molecule type" value="Genomic_DNA"/>
</dbReference>
<name>A0A7X9XBH6_9BACT</name>
<dbReference type="Gene3D" id="2.60.120.10">
    <property type="entry name" value="Jelly Rolls"/>
    <property type="match status" value="1"/>
</dbReference>
<dbReference type="RefSeq" id="WP_169658952.1">
    <property type="nucleotide sequence ID" value="NZ_JABANE010000072.1"/>
</dbReference>
<dbReference type="Pfam" id="PF00027">
    <property type="entry name" value="cNMP_binding"/>
    <property type="match status" value="1"/>
</dbReference>
<comment type="caution">
    <text evidence="2">The sequence shown here is derived from an EMBL/GenBank/DDBJ whole genome shotgun (WGS) entry which is preliminary data.</text>
</comment>
<sequence length="188" mass="21541">MNYIKELFINKYGLSPENFDLFYSNITEVNRSKGEAIISKGEIHHSVYFIKKGAVRSYYISSDGKEITYWFGFEGDVIASLGNFVESKPSLETIELLEDVVLLKIDRTKLIELYNTNVELANFGRQLAEIGLLEMEQQILLNQVTDAKTRYLSLIEKHPQILQRVKLGQIASYLGITQVTLSRIRAQK</sequence>
<evidence type="ECO:0000313" key="2">
    <source>
        <dbReference type="EMBL" id="NME70722.1"/>
    </source>
</evidence>
<dbReference type="PROSITE" id="PS50042">
    <property type="entry name" value="CNMP_BINDING_3"/>
    <property type="match status" value="1"/>
</dbReference>
<evidence type="ECO:0000259" key="1">
    <source>
        <dbReference type="PROSITE" id="PS50042"/>
    </source>
</evidence>
<feature type="domain" description="Cyclic nucleotide-binding" evidence="1">
    <location>
        <begin position="13"/>
        <end position="113"/>
    </location>
</feature>
<evidence type="ECO:0000313" key="3">
    <source>
        <dbReference type="Proteomes" id="UP000576082"/>
    </source>
</evidence>
<dbReference type="InterPro" id="IPR000595">
    <property type="entry name" value="cNMP-bd_dom"/>
</dbReference>